<dbReference type="PANTHER" id="PTHR30535">
    <property type="entry name" value="VITAMIN B12-BINDING PROTEIN"/>
    <property type="match status" value="1"/>
</dbReference>
<evidence type="ECO:0000259" key="3">
    <source>
        <dbReference type="PROSITE" id="PS50983"/>
    </source>
</evidence>
<dbReference type="PANTHER" id="PTHR30535:SF7">
    <property type="entry name" value="IRON(III) DICITRATE-BINDING PROTEIN"/>
    <property type="match status" value="1"/>
</dbReference>
<dbReference type="Gene3D" id="3.40.50.1980">
    <property type="entry name" value="Nitrogenase molybdenum iron protein domain"/>
    <property type="match status" value="2"/>
</dbReference>
<dbReference type="InterPro" id="IPR050902">
    <property type="entry name" value="ABC_Transporter_SBP"/>
</dbReference>
<comment type="caution">
    <text evidence="4">The sequence shown here is derived from an EMBL/GenBank/DDBJ whole genome shotgun (WGS) entry which is preliminary data.</text>
</comment>
<dbReference type="EMBL" id="JBHSDK010000003">
    <property type="protein sequence ID" value="MFC4334184.1"/>
    <property type="molecule type" value="Genomic_DNA"/>
</dbReference>
<reference evidence="5" key="1">
    <citation type="journal article" date="2019" name="Int. J. Syst. Evol. Microbiol.">
        <title>The Global Catalogue of Microorganisms (GCM) 10K type strain sequencing project: providing services to taxonomists for standard genome sequencing and annotation.</title>
        <authorList>
            <consortium name="The Broad Institute Genomics Platform"/>
            <consortium name="The Broad Institute Genome Sequencing Center for Infectious Disease"/>
            <person name="Wu L."/>
            <person name="Ma J."/>
        </authorList>
    </citation>
    <scope>NUCLEOTIDE SEQUENCE [LARGE SCALE GENOMIC DNA]</scope>
    <source>
        <strain evidence="5">IBRC-M 10908</strain>
    </source>
</reference>
<dbReference type="Proteomes" id="UP001595823">
    <property type="component" value="Unassembled WGS sequence"/>
</dbReference>
<sequence>MRQRTKPALLMGAVLAVTAAGCSAPESSPDSDAEFPMTVDNCGEDLVIESRPERVLTIGHSAVELLDAAGASDKITARAGEFGADLPDGLDTPPTDVDIIDPADPGAEKIIGSGADIVVGYGLFNAEPADLREMGVPNLVVHGECNHDDRVTEPVDFGTVIDDIERLAAVFGTEKAAEENVSAISSEIDALSGTAPGDRRSAAVVYYFSAAGDMSAQGTLHISNDVLDLAGFDNAFTDEANYVPSSLESLLDADPEVIVLSYGVYGEDFATARAKLLSEPGAEDLRAVRSGDIVGIPAADLAPDPGAVDGLASLLEQTKP</sequence>
<dbReference type="PROSITE" id="PS50983">
    <property type="entry name" value="FE_B12_PBP"/>
    <property type="match status" value="1"/>
</dbReference>
<name>A0ABV8TTT8_9ACTN</name>
<comment type="similarity">
    <text evidence="1">Belongs to the bacterial solute-binding protein 8 family.</text>
</comment>
<feature type="domain" description="Fe/B12 periplasmic-binding" evidence="3">
    <location>
        <begin position="54"/>
        <end position="320"/>
    </location>
</feature>
<accession>A0ABV8TTT8</accession>
<evidence type="ECO:0000256" key="1">
    <source>
        <dbReference type="ARBA" id="ARBA00008814"/>
    </source>
</evidence>
<keyword evidence="2" id="KW-0732">Signal</keyword>
<dbReference type="PROSITE" id="PS51257">
    <property type="entry name" value="PROKAR_LIPOPROTEIN"/>
    <property type="match status" value="1"/>
</dbReference>
<keyword evidence="5" id="KW-1185">Reference proteome</keyword>
<dbReference type="SUPFAM" id="SSF53807">
    <property type="entry name" value="Helical backbone' metal receptor"/>
    <property type="match status" value="1"/>
</dbReference>
<feature type="signal peptide" evidence="2">
    <location>
        <begin position="1"/>
        <end position="19"/>
    </location>
</feature>
<feature type="chain" id="PRO_5045613388" evidence="2">
    <location>
        <begin position="20"/>
        <end position="320"/>
    </location>
</feature>
<gene>
    <name evidence="4" type="ORF">ACFPET_03130</name>
</gene>
<dbReference type="Pfam" id="PF01497">
    <property type="entry name" value="Peripla_BP_2"/>
    <property type="match status" value="1"/>
</dbReference>
<organism evidence="4 5">
    <name type="scientific">Salininema proteolyticum</name>
    <dbReference type="NCBI Taxonomy" id="1607685"/>
    <lineage>
        <taxon>Bacteria</taxon>
        <taxon>Bacillati</taxon>
        <taxon>Actinomycetota</taxon>
        <taxon>Actinomycetes</taxon>
        <taxon>Glycomycetales</taxon>
        <taxon>Glycomycetaceae</taxon>
        <taxon>Salininema</taxon>
    </lineage>
</organism>
<protein>
    <submittedName>
        <fullName evidence="4">ABC transporter substrate-binding protein</fullName>
    </submittedName>
</protein>
<proteinExistence type="inferred from homology"/>
<dbReference type="InterPro" id="IPR002491">
    <property type="entry name" value="ABC_transptr_periplasmic_BD"/>
</dbReference>
<dbReference type="RefSeq" id="WP_380617921.1">
    <property type="nucleotide sequence ID" value="NZ_JBHSDK010000003.1"/>
</dbReference>
<evidence type="ECO:0000313" key="4">
    <source>
        <dbReference type="EMBL" id="MFC4334184.1"/>
    </source>
</evidence>
<evidence type="ECO:0000313" key="5">
    <source>
        <dbReference type="Proteomes" id="UP001595823"/>
    </source>
</evidence>
<evidence type="ECO:0000256" key="2">
    <source>
        <dbReference type="SAM" id="SignalP"/>
    </source>
</evidence>